<evidence type="ECO:0000313" key="2">
    <source>
        <dbReference type="EMBL" id="PWG01622.1"/>
    </source>
</evidence>
<proteinExistence type="predicted"/>
<dbReference type="Proteomes" id="UP000245916">
    <property type="component" value="Unassembled WGS sequence"/>
</dbReference>
<evidence type="ECO:0000256" key="1">
    <source>
        <dbReference type="SAM" id="MobiDB-lite"/>
    </source>
</evidence>
<feature type="compositionally biased region" description="Gly residues" evidence="1">
    <location>
        <begin position="11"/>
        <end position="21"/>
    </location>
</feature>
<evidence type="ECO:0000313" key="3">
    <source>
        <dbReference type="Proteomes" id="UP000245916"/>
    </source>
</evidence>
<protein>
    <submittedName>
        <fullName evidence="2">Uncharacterized protein</fullName>
    </submittedName>
</protein>
<keyword evidence="3" id="KW-1185">Reference proteome</keyword>
<organism evidence="2 3">
    <name type="scientific">Allosphingosinicella humi</name>
    <dbReference type="NCBI Taxonomy" id="2068657"/>
    <lineage>
        <taxon>Bacteria</taxon>
        <taxon>Pseudomonadati</taxon>
        <taxon>Pseudomonadota</taxon>
        <taxon>Alphaproteobacteria</taxon>
        <taxon>Sphingomonadales</taxon>
        <taxon>Sphingomonadaceae</taxon>
        <taxon>Allosphingosinicella</taxon>
    </lineage>
</organism>
<name>A0A2U2IZV5_9SPHN</name>
<reference evidence="2 3" key="1">
    <citation type="submission" date="2018-05" db="EMBL/GenBank/DDBJ databases">
        <title>Genome of Sphingosinicella humi QZX222.</title>
        <authorList>
            <person name="Qiao Z."/>
            <person name="Wang G."/>
        </authorList>
    </citation>
    <scope>NUCLEOTIDE SEQUENCE [LARGE SCALE GENOMIC DNA]</scope>
    <source>
        <strain evidence="2 3">QZX222</strain>
    </source>
</reference>
<feature type="compositionally biased region" description="Low complexity" evidence="1">
    <location>
        <begin position="59"/>
        <end position="69"/>
    </location>
</feature>
<dbReference type="AlphaFoldDB" id="A0A2U2IZV5"/>
<dbReference type="RefSeq" id="WP_109269763.1">
    <property type="nucleotide sequence ID" value="NZ_QFFF01000001.1"/>
</dbReference>
<comment type="caution">
    <text evidence="2">The sequence shown here is derived from an EMBL/GenBank/DDBJ whole genome shotgun (WGS) entry which is preliminary data.</text>
</comment>
<accession>A0A2U2IZV5</accession>
<feature type="region of interest" description="Disordered" evidence="1">
    <location>
        <begin position="1"/>
        <end position="77"/>
    </location>
</feature>
<gene>
    <name evidence="2" type="ORF">DF286_01100</name>
</gene>
<sequence length="77" mass="7617">MTGKDDKLHGKGGAGESGGGAYPNPHQGKKPKGGGFMGHGGQSDMAYHGKGRLGDKKVGGNANAPAGEAGADEVERD</sequence>
<dbReference type="EMBL" id="QFFF01000001">
    <property type="protein sequence ID" value="PWG01622.1"/>
    <property type="molecule type" value="Genomic_DNA"/>
</dbReference>